<feature type="compositionally biased region" description="Low complexity" evidence="1">
    <location>
        <begin position="304"/>
        <end position="324"/>
    </location>
</feature>
<keyword evidence="4" id="KW-1185">Reference proteome</keyword>
<organism evidence="3 4">
    <name type="scientific">Blyttiomyces helicus</name>
    <dbReference type="NCBI Taxonomy" id="388810"/>
    <lineage>
        <taxon>Eukaryota</taxon>
        <taxon>Fungi</taxon>
        <taxon>Fungi incertae sedis</taxon>
        <taxon>Chytridiomycota</taxon>
        <taxon>Chytridiomycota incertae sedis</taxon>
        <taxon>Chytridiomycetes</taxon>
        <taxon>Chytridiomycetes incertae sedis</taxon>
        <taxon>Blyttiomyces</taxon>
    </lineage>
</organism>
<proteinExistence type="predicted"/>
<name>A0A4P9VZH0_9FUNG</name>
<feature type="region of interest" description="Disordered" evidence="1">
    <location>
        <begin position="437"/>
        <end position="458"/>
    </location>
</feature>
<feature type="compositionally biased region" description="Basic and acidic residues" evidence="1">
    <location>
        <begin position="385"/>
        <end position="394"/>
    </location>
</feature>
<feature type="region of interest" description="Disordered" evidence="1">
    <location>
        <begin position="252"/>
        <end position="425"/>
    </location>
</feature>
<feature type="compositionally biased region" description="Low complexity" evidence="1">
    <location>
        <begin position="191"/>
        <end position="218"/>
    </location>
</feature>
<dbReference type="EMBL" id="ML001508">
    <property type="protein sequence ID" value="RKO83216.1"/>
    <property type="molecule type" value="Genomic_DNA"/>
</dbReference>
<feature type="region of interest" description="Disordered" evidence="1">
    <location>
        <begin position="89"/>
        <end position="121"/>
    </location>
</feature>
<reference evidence="4" key="1">
    <citation type="journal article" date="2018" name="Nat. Microbiol.">
        <title>Leveraging single-cell genomics to expand the fungal tree of life.</title>
        <authorList>
            <person name="Ahrendt S.R."/>
            <person name="Quandt C.A."/>
            <person name="Ciobanu D."/>
            <person name="Clum A."/>
            <person name="Salamov A."/>
            <person name="Andreopoulos B."/>
            <person name="Cheng J.F."/>
            <person name="Woyke T."/>
            <person name="Pelin A."/>
            <person name="Henrissat B."/>
            <person name="Reynolds N.K."/>
            <person name="Benny G.L."/>
            <person name="Smith M.E."/>
            <person name="James T.Y."/>
            <person name="Grigoriev I.V."/>
        </authorList>
    </citation>
    <scope>NUCLEOTIDE SEQUENCE [LARGE SCALE GENOMIC DNA]</scope>
</reference>
<feature type="transmembrane region" description="Helical" evidence="2">
    <location>
        <begin position="222"/>
        <end position="243"/>
    </location>
</feature>
<keyword evidence="2" id="KW-0812">Transmembrane</keyword>
<feature type="compositionally biased region" description="Pro residues" evidence="1">
    <location>
        <begin position="325"/>
        <end position="340"/>
    </location>
</feature>
<evidence type="ECO:0000313" key="3">
    <source>
        <dbReference type="EMBL" id="RKO83216.1"/>
    </source>
</evidence>
<feature type="compositionally biased region" description="Polar residues" evidence="1">
    <location>
        <begin position="149"/>
        <end position="165"/>
    </location>
</feature>
<feature type="compositionally biased region" description="Polar residues" evidence="1">
    <location>
        <begin position="176"/>
        <end position="190"/>
    </location>
</feature>
<keyword evidence="2" id="KW-1133">Transmembrane helix</keyword>
<evidence type="ECO:0000256" key="2">
    <source>
        <dbReference type="SAM" id="Phobius"/>
    </source>
</evidence>
<gene>
    <name evidence="3" type="ORF">BDK51DRAFT_50177</name>
</gene>
<protein>
    <submittedName>
        <fullName evidence="3">Uncharacterized protein</fullName>
    </submittedName>
</protein>
<accession>A0A4P9VZH0</accession>
<dbReference type="AlphaFoldDB" id="A0A4P9VZH0"/>
<evidence type="ECO:0000313" key="4">
    <source>
        <dbReference type="Proteomes" id="UP000269721"/>
    </source>
</evidence>
<keyword evidence="2" id="KW-0472">Membrane</keyword>
<feature type="region of interest" description="Disordered" evidence="1">
    <location>
        <begin position="142"/>
        <end position="218"/>
    </location>
</feature>
<feature type="compositionally biased region" description="Polar residues" evidence="1">
    <location>
        <begin position="437"/>
        <end position="446"/>
    </location>
</feature>
<dbReference type="Proteomes" id="UP000269721">
    <property type="component" value="Unassembled WGS sequence"/>
</dbReference>
<evidence type="ECO:0000256" key="1">
    <source>
        <dbReference type="SAM" id="MobiDB-lite"/>
    </source>
</evidence>
<sequence length="508" mass="52569">MSFHFDVSASSGSAIEFWPGADPFGPSALQNTFTLNLFDNTIGAYSNLWIIVPCPTANTTTTAPSGAGGPAPVNPVKVPPTTVPSIPAFPNQIPGPPSNATGTLSGTGAAPANPTPAAPSKTASATFTTVFSISTTPSTIGVAVPTAPGSPSESNGANPFGSNGANPFEATPFGPNITTPLGTNPLGSNGTSSPSASTPTQSSTTLAPLESTSSSSSSSPNIVVIVVPIVAGVLLIAGVALRLKLRKRPNDSYSHELGMKSQYAPPSPPSAGNYAPPSRAFGGQYASPSPGMYAPSQPSAGHYASPSPALASQLASLSASMSAPSNPPRQPLFAPFPPQAQPINHRIPSERSPQAFHEYPNTQLDHEIQPTPPISPRSPSSVTRESSRLTREFSTHSNGFPAPVAPTRSLTRPLASGPASPILPLQPERIMTHQNIHRTASESSSLAEFAPKPVSAHYTHQTELERRLIEKMRRELPQIPASASSDVLVETDKTVEDVVPPPAYTFDG</sequence>